<name>E2A3H0_CAMFO</name>
<dbReference type="Proteomes" id="UP000000311">
    <property type="component" value="Unassembled WGS sequence"/>
</dbReference>
<evidence type="ECO:0000256" key="1">
    <source>
        <dbReference type="SAM" id="MobiDB-lite"/>
    </source>
</evidence>
<feature type="region of interest" description="Disordered" evidence="1">
    <location>
        <begin position="1"/>
        <end position="20"/>
    </location>
</feature>
<dbReference type="EMBL" id="GL436428">
    <property type="protein sequence ID" value="EFN72034.1"/>
    <property type="molecule type" value="Genomic_DNA"/>
</dbReference>
<dbReference type="InParanoid" id="E2A3H0"/>
<organism evidence="3">
    <name type="scientific">Camponotus floridanus</name>
    <name type="common">Florida carpenter ant</name>
    <dbReference type="NCBI Taxonomy" id="104421"/>
    <lineage>
        <taxon>Eukaryota</taxon>
        <taxon>Metazoa</taxon>
        <taxon>Ecdysozoa</taxon>
        <taxon>Arthropoda</taxon>
        <taxon>Hexapoda</taxon>
        <taxon>Insecta</taxon>
        <taxon>Pterygota</taxon>
        <taxon>Neoptera</taxon>
        <taxon>Endopterygota</taxon>
        <taxon>Hymenoptera</taxon>
        <taxon>Apocrita</taxon>
        <taxon>Aculeata</taxon>
        <taxon>Formicoidea</taxon>
        <taxon>Formicidae</taxon>
        <taxon>Formicinae</taxon>
        <taxon>Camponotus</taxon>
    </lineage>
</organism>
<feature type="compositionally biased region" description="Polar residues" evidence="1">
    <location>
        <begin position="1"/>
        <end position="11"/>
    </location>
</feature>
<dbReference type="AlphaFoldDB" id="E2A3H0"/>
<keyword evidence="3" id="KW-1185">Reference proteome</keyword>
<evidence type="ECO:0000313" key="3">
    <source>
        <dbReference type="Proteomes" id="UP000000311"/>
    </source>
</evidence>
<gene>
    <name evidence="2" type="ORF">EAG_13986</name>
</gene>
<sequence length="207" mass="23813">MESRFSFSSQPYRRESPYTAAVCSEEGKMRKEEIEEKRMRRRRRWCSRVHVDAAVSEGRRRGDGGKKGRAIEEGGLNEKKKSHPPPEGARRRCDDRSPRDAAAAKTPRPSRFCWRSPSSPTCSCGLSSSSLNDSIALRYNHDVIIDFAMNDRVTTHNDILRQETKSVQTYRHFWRENTMRNFAKIHKLKSQKATGPAVIGFVLRSVR</sequence>
<evidence type="ECO:0000313" key="2">
    <source>
        <dbReference type="EMBL" id="EFN72034.1"/>
    </source>
</evidence>
<reference evidence="2 3" key="1">
    <citation type="journal article" date="2010" name="Science">
        <title>Genomic comparison of the ants Camponotus floridanus and Harpegnathos saltator.</title>
        <authorList>
            <person name="Bonasio R."/>
            <person name="Zhang G."/>
            <person name="Ye C."/>
            <person name="Mutti N.S."/>
            <person name="Fang X."/>
            <person name="Qin N."/>
            <person name="Donahue G."/>
            <person name="Yang P."/>
            <person name="Li Q."/>
            <person name="Li C."/>
            <person name="Zhang P."/>
            <person name="Huang Z."/>
            <person name="Berger S.L."/>
            <person name="Reinberg D."/>
            <person name="Wang J."/>
            <person name="Liebig J."/>
        </authorList>
    </citation>
    <scope>NUCLEOTIDE SEQUENCE [LARGE SCALE GENOMIC DNA]</scope>
    <source>
        <strain evidence="3">C129</strain>
    </source>
</reference>
<proteinExistence type="predicted"/>
<feature type="compositionally biased region" description="Basic and acidic residues" evidence="1">
    <location>
        <begin position="88"/>
        <end position="99"/>
    </location>
</feature>
<protein>
    <submittedName>
        <fullName evidence="2">Uncharacterized protein</fullName>
    </submittedName>
</protein>
<accession>E2A3H0</accession>
<feature type="compositionally biased region" description="Basic and acidic residues" evidence="1">
    <location>
        <begin position="57"/>
        <end position="79"/>
    </location>
</feature>
<feature type="region of interest" description="Disordered" evidence="1">
    <location>
        <begin position="56"/>
        <end position="112"/>
    </location>
</feature>